<evidence type="ECO:0000313" key="3">
    <source>
        <dbReference type="Proteomes" id="UP000217431"/>
    </source>
</evidence>
<feature type="region of interest" description="Disordered" evidence="1">
    <location>
        <begin position="14"/>
        <end position="37"/>
    </location>
</feature>
<evidence type="ECO:0000256" key="1">
    <source>
        <dbReference type="SAM" id="MobiDB-lite"/>
    </source>
</evidence>
<dbReference type="AlphaFoldDB" id="A0A0T7APS1"/>
<evidence type="ECO:0000313" key="2">
    <source>
        <dbReference type="EMBL" id="BAU19108.1"/>
    </source>
</evidence>
<accession>A0A0T7APS1</accession>
<protein>
    <submittedName>
        <fullName evidence="2">Uncharacterized protein</fullName>
    </submittedName>
</protein>
<gene>
    <name evidence="2" type="ORF">PIOMA14_II_0604</name>
</gene>
<sequence>MLMRCVWGCALSWKSSGTEDGNKGKSRAGQHRAPYGS</sequence>
<dbReference type="EMBL" id="AP014598">
    <property type="protein sequence ID" value="BAU19108.1"/>
    <property type="molecule type" value="Genomic_DNA"/>
</dbReference>
<organism evidence="2 3">
    <name type="scientific">Prevotella intermedia</name>
    <dbReference type="NCBI Taxonomy" id="28131"/>
    <lineage>
        <taxon>Bacteria</taxon>
        <taxon>Pseudomonadati</taxon>
        <taxon>Bacteroidota</taxon>
        <taxon>Bacteroidia</taxon>
        <taxon>Bacteroidales</taxon>
        <taxon>Prevotellaceae</taxon>
        <taxon>Prevotella</taxon>
    </lineage>
</organism>
<name>A0A0T7APS1_PREIN</name>
<proteinExistence type="predicted"/>
<dbReference type="Proteomes" id="UP000217431">
    <property type="component" value="Chromosome II"/>
</dbReference>
<reference evidence="2 3" key="1">
    <citation type="journal article" date="2016" name="DNA Res.">
        <title>The complete genome sequencing of Prevotella intermedia strain OMA14 and a subsequent fine-scale, intra-species genomic comparison reveal an unusual amplification of conjugative and mobile transposons and identify a novel Prevotella-lineage-specific repeat.</title>
        <authorList>
            <person name="Naito M."/>
            <person name="Ogura Y."/>
            <person name="Itoh T."/>
            <person name="Shoji M."/>
            <person name="Okamoto M."/>
            <person name="Hayashi T."/>
            <person name="Nakayama K."/>
        </authorList>
    </citation>
    <scope>NUCLEOTIDE SEQUENCE [LARGE SCALE GENOMIC DNA]</scope>
    <source>
        <strain evidence="2 3">OMA14</strain>
    </source>
</reference>